<protein>
    <recommendedName>
        <fullName evidence="7">ATP-dependent RNA helicase SrmB</fullName>
        <ecNumber evidence="7">3.6.4.13</ecNumber>
    </recommendedName>
</protein>
<keyword evidence="1 7" id="KW-0963">Cytoplasm</keyword>
<feature type="short sequence motif" description="Q motif" evidence="8">
    <location>
        <begin position="4"/>
        <end position="32"/>
    </location>
</feature>
<keyword evidence="3 7" id="KW-0547">Nucleotide-binding</keyword>
<dbReference type="InterPro" id="IPR011545">
    <property type="entry name" value="DEAD/DEAH_box_helicase_dom"/>
</dbReference>
<feature type="domain" description="Helicase ATP-binding" evidence="10">
    <location>
        <begin position="35"/>
        <end position="209"/>
    </location>
</feature>
<dbReference type="GO" id="GO:0003724">
    <property type="term" value="F:RNA helicase activity"/>
    <property type="evidence" value="ECO:0007669"/>
    <property type="project" value="UniProtKB-UniRule"/>
</dbReference>
<evidence type="ECO:0000256" key="9">
    <source>
        <dbReference type="SAM" id="MobiDB-lite"/>
    </source>
</evidence>
<feature type="compositionally biased region" description="Basic residues" evidence="9">
    <location>
        <begin position="417"/>
        <end position="434"/>
    </location>
</feature>
<feature type="domain" description="Helicase C-terminal" evidence="11">
    <location>
        <begin position="238"/>
        <end position="387"/>
    </location>
</feature>
<evidence type="ECO:0000256" key="3">
    <source>
        <dbReference type="ARBA" id="ARBA00022741"/>
    </source>
</evidence>
<proteinExistence type="inferred from homology"/>
<dbReference type="RefSeq" id="WP_105593181.1">
    <property type="nucleotide sequence ID" value="NZ_PDET01000008.1"/>
</dbReference>
<dbReference type="GO" id="GO:0005524">
    <property type="term" value="F:ATP binding"/>
    <property type="evidence" value="ECO:0007669"/>
    <property type="project" value="UniProtKB-UniRule"/>
</dbReference>
<dbReference type="PROSITE" id="PS51192">
    <property type="entry name" value="HELICASE_ATP_BIND_1"/>
    <property type="match status" value="1"/>
</dbReference>
<dbReference type="GO" id="GO:0016887">
    <property type="term" value="F:ATP hydrolysis activity"/>
    <property type="evidence" value="ECO:0007669"/>
    <property type="project" value="RHEA"/>
</dbReference>
<dbReference type="Proteomes" id="UP000239181">
    <property type="component" value="Unassembled WGS sequence"/>
</dbReference>
<evidence type="ECO:0000256" key="2">
    <source>
        <dbReference type="ARBA" id="ARBA00022517"/>
    </source>
</evidence>
<feature type="compositionally biased region" description="Basic and acidic residues" evidence="9">
    <location>
        <begin position="406"/>
        <end position="416"/>
    </location>
</feature>
<dbReference type="Gene3D" id="3.40.50.300">
    <property type="entry name" value="P-loop containing nucleotide triphosphate hydrolases"/>
    <property type="match status" value="2"/>
</dbReference>
<comment type="subcellular location">
    <subcellularLocation>
        <location evidence="7">Cytoplasm</location>
    </subcellularLocation>
</comment>
<dbReference type="AlphaFoldDB" id="A0A2S9IAU3"/>
<feature type="region of interest" description="Disordered" evidence="9">
    <location>
        <begin position="380"/>
        <end position="442"/>
    </location>
</feature>
<dbReference type="InterPro" id="IPR028621">
    <property type="entry name" value="DEAD_helicase_SrmB"/>
</dbReference>
<feature type="compositionally biased region" description="Basic residues" evidence="9">
    <location>
        <begin position="392"/>
        <end position="405"/>
    </location>
</feature>
<dbReference type="SMART" id="SM00490">
    <property type="entry name" value="HELICc"/>
    <property type="match status" value="1"/>
</dbReference>
<dbReference type="GO" id="GO:0000027">
    <property type="term" value="P:ribosomal large subunit assembly"/>
    <property type="evidence" value="ECO:0007669"/>
    <property type="project" value="UniProtKB-UniRule"/>
</dbReference>
<dbReference type="InterPro" id="IPR050079">
    <property type="entry name" value="DEAD_box_RNA_helicase"/>
</dbReference>
<dbReference type="InterPro" id="IPR014001">
    <property type="entry name" value="Helicase_ATP-bd"/>
</dbReference>
<reference evidence="13 14" key="1">
    <citation type="submission" date="2017-10" db="EMBL/GenBank/DDBJ databases">
        <title>Draft genome of two endophytic bacteria isolated from 'guarana' Paullinia cupana (Mart.) Ducke.</title>
        <authorList>
            <person name="Siqueira K.A."/>
            <person name="Liotti R.G."/>
            <person name="Mendes T.A."/>
            <person name="Soares M.A."/>
        </authorList>
    </citation>
    <scope>NUCLEOTIDE SEQUENCE [LARGE SCALE GENOMIC DNA]</scope>
    <source>
        <strain evidence="13 14">342</strain>
    </source>
</reference>
<dbReference type="InterPro" id="IPR000629">
    <property type="entry name" value="RNA-helicase_DEAD-box_CS"/>
</dbReference>
<dbReference type="OrthoDB" id="9805696at2"/>
<dbReference type="Pfam" id="PF00271">
    <property type="entry name" value="Helicase_C"/>
    <property type="match status" value="1"/>
</dbReference>
<dbReference type="PROSITE" id="PS51194">
    <property type="entry name" value="HELICASE_CTER"/>
    <property type="match status" value="1"/>
</dbReference>
<dbReference type="PROSITE" id="PS51195">
    <property type="entry name" value="Q_MOTIF"/>
    <property type="match status" value="1"/>
</dbReference>
<feature type="compositionally biased region" description="Basic and acidic residues" evidence="9">
    <location>
        <begin position="380"/>
        <end position="391"/>
    </location>
</feature>
<dbReference type="GO" id="GO:0005829">
    <property type="term" value="C:cytosol"/>
    <property type="evidence" value="ECO:0007669"/>
    <property type="project" value="TreeGrafter"/>
</dbReference>
<keyword evidence="5 7" id="KW-0347">Helicase</keyword>
<name>A0A2S9IAU3_9GAMM</name>
<keyword evidence="4 7" id="KW-0378">Hydrolase</keyword>
<evidence type="ECO:0000256" key="8">
    <source>
        <dbReference type="PROSITE-ProRule" id="PRU00552"/>
    </source>
</evidence>
<dbReference type="CDD" id="cd00268">
    <property type="entry name" value="DEADc"/>
    <property type="match status" value="1"/>
</dbReference>
<accession>A0A2S9IAU3</accession>
<evidence type="ECO:0000256" key="5">
    <source>
        <dbReference type="ARBA" id="ARBA00022806"/>
    </source>
</evidence>
<dbReference type="FunFam" id="3.40.50.300:FF:000555">
    <property type="entry name" value="ATP-dependent RNA helicase SrmB"/>
    <property type="match status" value="1"/>
</dbReference>
<gene>
    <name evidence="7" type="primary">srmB</name>
    <name evidence="13" type="ORF">CQW29_13140</name>
</gene>
<dbReference type="SMART" id="SM00487">
    <property type="entry name" value="DEXDc"/>
    <property type="match status" value="1"/>
</dbReference>
<evidence type="ECO:0000256" key="6">
    <source>
        <dbReference type="ARBA" id="ARBA00022840"/>
    </source>
</evidence>
<dbReference type="Pfam" id="PF00270">
    <property type="entry name" value="DEAD"/>
    <property type="match status" value="1"/>
</dbReference>
<dbReference type="GO" id="GO:0003676">
    <property type="term" value="F:nucleic acid binding"/>
    <property type="evidence" value="ECO:0007669"/>
    <property type="project" value="InterPro"/>
</dbReference>
<dbReference type="NCBIfam" id="NF008394">
    <property type="entry name" value="PRK11192.1"/>
    <property type="match status" value="1"/>
</dbReference>
<keyword evidence="6 7" id="KW-0067">ATP-binding</keyword>
<evidence type="ECO:0000256" key="7">
    <source>
        <dbReference type="HAMAP-Rule" id="MF_00967"/>
    </source>
</evidence>
<keyword evidence="2 7" id="KW-0690">Ribosome biogenesis</keyword>
<evidence type="ECO:0000313" key="14">
    <source>
        <dbReference type="Proteomes" id="UP000239181"/>
    </source>
</evidence>
<evidence type="ECO:0000259" key="12">
    <source>
        <dbReference type="PROSITE" id="PS51195"/>
    </source>
</evidence>
<dbReference type="InterPro" id="IPR027417">
    <property type="entry name" value="P-loop_NTPase"/>
</dbReference>
<evidence type="ECO:0000256" key="4">
    <source>
        <dbReference type="ARBA" id="ARBA00022801"/>
    </source>
</evidence>
<dbReference type="PANTHER" id="PTHR47959:SF3">
    <property type="entry name" value="ATP-DEPENDENT RNA HELICASE SRMB"/>
    <property type="match status" value="1"/>
</dbReference>
<dbReference type="HAMAP" id="MF_00967">
    <property type="entry name" value="DEAD_helicase_SrmB"/>
    <property type="match status" value="1"/>
</dbReference>
<dbReference type="FunFam" id="3.40.50.300:FF:000291">
    <property type="entry name" value="ATP-dependent RNA helicase SrmB"/>
    <property type="match status" value="1"/>
</dbReference>
<comment type="subunit">
    <text evidence="7">Interacts with the 50S ribosomal subunit.</text>
</comment>
<comment type="catalytic activity">
    <reaction evidence="7">
        <text>ATP + H2O = ADP + phosphate + H(+)</text>
        <dbReference type="Rhea" id="RHEA:13065"/>
        <dbReference type="ChEBI" id="CHEBI:15377"/>
        <dbReference type="ChEBI" id="CHEBI:15378"/>
        <dbReference type="ChEBI" id="CHEBI:30616"/>
        <dbReference type="ChEBI" id="CHEBI:43474"/>
        <dbReference type="ChEBI" id="CHEBI:456216"/>
        <dbReference type="EC" id="3.6.4.13"/>
    </reaction>
</comment>
<dbReference type="EC" id="3.6.4.13" evidence="7"/>
<dbReference type="SUPFAM" id="SSF52540">
    <property type="entry name" value="P-loop containing nucleoside triphosphate hydrolases"/>
    <property type="match status" value="1"/>
</dbReference>
<dbReference type="EMBL" id="PDET01000008">
    <property type="protein sequence ID" value="PRD14898.1"/>
    <property type="molecule type" value="Genomic_DNA"/>
</dbReference>
<comment type="caution">
    <text evidence="13">The sequence shown here is derived from an EMBL/GenBank/DDBJ whole genome shotgun (WGS) entry which is preliminary data.</text>
</comment>
<dbReference type="InterPro" id="IPR044742">
    <property type="entry name" value="DEAD/DEAH_RhlB"/>
</dbReference>
<dbReference type="CDD" id="cd18787">
    <property type="entry name" value="SF2_C_DEAD"/>
    <property type="match status" value="1"/>
</dbReference>
<feature type="domain" description="DEAD-box RNA helicase Q" evidence="12">
    <location>
        <begin position="4"/>
        <end position="32"/>
    </location>
</feature>
<organism evidence="13 14">
    <name type="scientific">Pantoea coffeiphila</name>
    <dbReference type="NCBI Taxonomy" id="1465635"/>
    <lineage>
        <taxon>Bacteria</taxon>
        <taxon>Pseudomonadati</taxon>
        <taxon>Pseudomonadota</taxon>
        <taxon>Gammaproteobacteria</taxon>
        <taxon>Enterobacterales</taxon>
        <taxon>Erwiniaceae</taxon>
        <taxon>Pantoea</taxon>
    </lineage>
</organism>
<evidence type="ECO:0000259" key="11">
    <source>
        <dbReference type="PROSITE" id="PS51194"/>
    </source>
</evidence>
<keyword evidence="14" id="KW-1185">Reference proteome</keyword>
<dbReference type="PANTHER" id="PTHR47959">
    <property type="entry name" value="ATP-DEPENDENT RNA HELICASE RHLE-RELATED"/>
    <property type="match status" value="1"/>
</dbReference>
<sequence length="442" mass="49809">MTVTTFSELELDESLLEALQEKGFTRPTAIQAAAIPPALEGRDVLGSAPTGTGKTAAYLLPVLQHLLDFPRKKSGPPRVLILTPTRELAMQVAEQARELAKHTHLDIATITGGVAFMNHAEVFSENQDLVVATTGRLLQYIKEENFDCRAVETLILDEADRMLDMGFAQDIETISAETRWRKQTLLFSATLEGEAIKDFAERILNEPVEVEADPARRERKKIQQWYYRADDTQHKTALLIHLLKQPEVTRAVIFVRKRERVHEVCAWLREAGINTSYLEGELVQAKRNEAIKRVVEGRVNVLVATDIAARGIDIDDVSHVFNFDMPVTADTYLHRIGRTGRAGKKGIAISLVEAHDHLLLGKISRYIQEPLKSRVIEELRPTTRPPNEKLKGKPSKKVLAKRKEKKEKAKEDEKPRAKLRHRDTKNIGKRRKPSAAKTDGAE</sequence>
<evidence type="ECO:0000256" key="1">
    <source>
        <dbReference type="ARBA" id="ARBA00022490"/>
    </source>
</evidence>
<comment type="similarity">
    <text evidence="7">Belongs to the DEAD box helicase family. SrmB subfamily.</text>
</comment>
<evidence type="ECO:0000259" key="10">
    <source>
        <dbReference type="PROSITE" id="PS51192"/>
    </source>
</evidence>
<dbReference type="PROSITE" id="PS00039">
    <property type="entry name" value="DEAD_ATP_HELICASE"/>
    <property type="match status" value="1"/>
</dbReference>
<comment type="function">
    <text evidence="7">DEAD-box RNA helicase involved in the assembly of the 50S ribosomal subunit at low temperature. Exhibits RNA-stimulated ATP hydrolysis and RNA unwinding activity.</text>
</comment>
<evidence type="ECO:0000313" key="13">
    <source>
        <dbReference type="EMBL" id="PRD14898.1"/>
    </source>
</evidence>
<dbReference type="InterPro" id="IPR014014">
    <property type="entry name" value="RNA_helicase_DEAD_Q_motif"/>
</dbReference>
<dbReference type="InterPro" id="IPR001650">
    <property type="entry name" value="Helicase_C-like"/>
</dbReference>